<evidence type="ECO:0000256" key="8">
    <source>
        <dbReference type="ARBA" id="ARBA00023163"/>
    </source>
</evidence>
<evidence type="ECO:0000256" key="6">
    <source>
        <dbReference type="ARBA" id="ARBA00023014"/>
    </source>
</evidence>
<dbReference type="InParanoid" id="Q8TJ64"/>
<evidence type="ECO:0000256" key="3">
    <source>
        <dbReference type="ARBA" id="ARBA00022723"/>
    </source>
</evidence>
<sequence length="296" mass="33149">MTLFLRFTIPDSAEHQEKMRGNFSGFLQVVKMPGNPNEIKLVNNAMSNATRRKIMNFLEAGEKSTEEIGEEIGKTMLDFHLKVLQQASLIEIEEGTVKLSEYGRNFLKGKEDKGEEKNADLSQAKPVEIAEVRQLLPCIADSSKFRVIANMAPPLGGTLKVLEPLFPRARYSDRISALITQKGEIITTIYGTGKVTMTMIKNEDEAREALENLRDIINEAIAKGVAPVPREKVRVEPMEIYKYLPQTNCGKCGEQSCYTFAIKLMSGETNLEKCMPLKEPGYATNLEHLQVLSAYI</sequence>
<keyword evidence="11" id="KW-1185">Reference proteome</keyword>
<dbReference type="Pfam" id="PF00352">
    <property type="entry name" value="TBP"/>
    <property type="match status" value="1"/>
</dbReference>
<comment type="similarity">
    <text evidence="1">Belongs to the TBP family.</text>
</comment>
<evidence type="ECO:0000313" key="10">
    <source>
        <dbReference type="EMBL" id="AAM07275.1"/>
    </source>
</evidence>
<keyword evidence="3" id="KW-0479">Metal-binding</keyword>
<dbReference type="HOGENOM" id="CLU_1006889_0_0_2"/>
<dbReference type="InterPro" id="IPR007202">
    <property type="entry name" value="4Fe-4S_dom"/>
</dbReference>
<dbReference type="Gene3D" id="1.10.15.40">
    <property type="entry name" value="Electron transport complex subunit B, putative Fe-S cluster"/>
    <property type="match status" value="1"/>
</dbReference>
<dbReference type="STRING" id="188937.MA_3924"/>
<keyword evidence="6" id="KW-0411">Iron-sulfur</keyword>
<protein>
    <recommendedName>
        <fullName evidence="9">4Fe-4S domain-containing protein</fullName>
    </recommendedName>
</protein>
<keyword evidence="4" id="KW-0677">Repeat</keyword>
<dbReference type="InterPro" id="IPR000814">
    <property type="entry name" value="TBP"/>
</dbReference>
<feature type="domain" description="4Fe-4S" evidence="9">
    <location>
        <begin position="230"/>
        <end position="291"/>
    </location>
</feature>
<dbReference type="Pfam" id="PF04060">
    <property type="entry name" value="FeS"/>
    <property type="match status" value="1"/>
</dbReference>
<keyword evidence="5" id="KW-0408">Iron</keyword>
<dbReference type="SUPFAM" id="SSF46785">
    <property type="entry name" value="Winged helix' DNA-binding domain"/>
    <property type="match status" value="1"/>
</dbReference>
<dbReference type="GO" id="GO:0051539">
    <property type="term" value="F:4 iron, 4 sulfur cluster binding"/>
    <property type="evidence" value="ECO:0007669"/>
    <property type="project" value="UniProtKB-KW"/>
</dbReference>
<accession>Q8TJ64</accession>
<evidence type="ECO:0000256" key="4">
    <source>
        <dbReference type="ARBA" id="ARBA00022737"/>
    </source>
</evidence>
<name>Q8TJ64_METAC</name>
<organism evidence="10 11">
    <name type="scientific">Methanosarcina acetivorans (strain ATCC 35395 / DSM 2834 / JCM 12185 / C2A)</name>
    <dbReference type="NCBI Taxonomy" id="188937"/>
    <lineage>
        <taxon>Archaea</taxon>
        <taxon>Methanobacteriati</taxon>
        <taxon>Methanobacteriota</taxon>
        <taxon>Stenosarchaea group</taxon>
        <taxon>Methanomicrobia</taxon>
        <taxon>Methanosarcinales</taxon>
        <taxon>Methanosarcinaceae</taxon>
        <taxon>Methanosarcina</taxon>
    </lineage>
</organism>
<dbReference type="InterPro" id="IPR036388">
    <property type="entry name" value="WH-like_DNA-bd_sf"/>
</dbReference>
<dbReference type="PhylomeDB" id="Q8TJ64"/>
<dbReference type="GO" id="GO:0003677">
    <property type="term" value="F:DNA binding"/>
    <property type="evidence" value="ECO:0007669"/>
    <property type="project" value="UniProtKB-KW"/>
</dbReference>
<dbReference type="PANTHER" id="PTHR36214:SF3">
    <property type="entry name" value="ACETYL-COA DECARBONYLASE_SYNTHASE COMPLEX SUBUNIT GAMMA"/>
    <property type="match status" value="1"/>
</dbReference>
<dbReference type="EMBL" id="AE010299">
    <property type="protein sequence ID" value="AAM07275.1"/>
    <property type="molecule type" value="Genomic_DNA"/>
</dbReference>
<dbReference type="PANTHER" id="PTHR36214">
    <property type="match status" value="1"/>
</dbReference>
<dbReference type="InterPro" id="IPR011991">
    <property type="entry name" value="ArsR-like_HTH"/>
</dbReference>
<dbReference type="Gene3D" id="1.10.10.10">
    <property type="entry name" value="Winged helix-like DNA-binding domain superfamily/Winged helix DNA-binding domain"/>
    <property type="match status" value="1"/>
</dbReference>
<dbReference type="PROSITE" id="PS51656">
    <property type="entry name" value="4FE4S"/>
    <property type="match status" value="1"/>
</dbReference>
<dbReference type="GO" id="GO:0006352">
    <property type="term" value="P:DNA-templated transcription initiation"/>
    <property type="evidence" value="ECO:0007669"/>
    <property type="project" value="InterPro"/>
</dbReference>
<gene>
    <name evidence="10" type="ordered locus">MA_3924</name>
</gene>
<evidence type="ECO:0000256" key="7">
    <source>
        <dbReference type="ARBA" id="ARBA00023125"/>
    </source>
</evidence>
<dbReference type="InterPro" id="IPR036390">
    <property type="entry name" value="WH_DNA-bd_sf"/>
</dbReference>
<keyword evidence="7" id="KW-0238">DNA-binding</keyword>
<evidence type="ECO:0000256" key="5">
    <source>
        <dbReference type="ARBA" id="ARBA00023004"/>
    </source>
</evidence>
<dbReference type="Gene3D" id="3.30.310.10">
    <property type="entry name" value="TATA-Binding Protein"/>
    <property type="match status" value="1"/>
</dbReference>
<dbReference type="CDD" id="cd00090">
    <property type="entry name" value="HTH_ARSR"/>
    <property type="match status" value="1"/>
</dbReference>
<dbReference type="InterPro" id="IPR051069">
    <property type="entry name" value="ACDS_complex_subunit"/>
</dbReference>
<dbReference type="AlphaFoldDB" id="Q8TJ64"/>
<dbReference type="InterPro" id="IPR012295">
    <property type="entry name" value="TBP_dom_sf"/>
</dbReference>
<dbReference type="KEGG" id="mac:MA_3924"/>
<evidence type="ECO:0000313" key="11">
    <source>
        <dbReference type="Proteomes" id="UP000002487"/>
    </source>
</evidence>
<evidence type="ECO:0000256" key="2">
    <source>
        <dbReference type="ARBA" id="ARBA00022485"/>
    </source>
</evidence>
<reference evidence="10 11" key="1">
    <citation type="journal article" date="2002" name="Genome Res.">
        <title>The genome of Methanosarcina acetivorans reveals extensive metabolic and physiological diversity.</title>
        <authorList>
            <person name="Galagan J.E."/>
            <person name="Nusbaum C."/>
            <person name="Roy A."/>
            <person name="Endrizzi M.G."/>
            <person name="Macdonald P."/>
            <person name="FitzHugh W."/>
            <person name="Calvo S."/>
            <person name="Engels R."/>
            <person name="Smirnov S."/>
            <person name="Atnoor D."/>
            <person name="Brown A."/>
            <person name="Allen N."/>
            <person name="Naylor J."/>
            <person name="Stange-Thomann N."/>
            <person name="DeArellano K."/>
            <person name="Johnson R."/>
            <person name="Linton L."/>
            <person name="McEwan P."/>
            <person name="McKernan K."/>
            <person name="Talamas J."/>
            <person name="Tirrell A."/>
            <person name="Ye W."/>
            <person name="Zimmer A."/>
            <person name="Barber R.D."/>
            <person name="Cann I."/>
            <person name="Graham D.E."/>
            <person name="Grahame D.A."/>
            <person name="Guss A."/>
            <person name="Hedderich R."/>
            <person name="Ingram-Smith C."/>
            <person name="Kuettner C.H."/>
            <person name="Krzycki J.A."/>
            <person name="Leigh J.A."/>
            <person name="Li W."/>
            <person name="Liu J."/>
            <person name="Mukhopadhyay B."/>
            <person name="Reeve J.N."/>
            <person name="Smith K."/>
            <person name="Springer T.A."/>
            <person name="Umayam L.A."/>
            <person name="White O."/>
            <person name="White R.H."/>
            <person name="de Macario E.C."/>
            <person name="Ferry J.G."/>
            <person name="Jarrell K.F."/>
            <person name="Jing H."/>
            <person name="Macario A.J.L."/>
            <person name="Paulsen I."/>
            <person name="Pritchett M."/>
            <person name="Sowers K.R."/>
            <person name="Swanson R.V."/>
            <person name="Zinder S.H."/>
            <person name="Lander E."/>
            <person name="Metcalf W.W."/>
            <person name="Birren B."/>
        </authorList>
    </citation>
    <scope>NUCLEOTIDE SEQUENCE [LARGE SCALE GENOMIC DNA]</scope>
    <source>
        <strain evidence="11">ATCC 35395 / DSM 2834 / JCM 12185 / C2A</strain>
    </source>
</reference>
<dbReference type="EnsemblBacteria" id="AAM07275">
    <property type="protein sequence ID" value="AAM07275"/>
    <property type="gene ID" value="MA_3924"/>
</dbReference>
<evidence type="ECO:0000259" key="9">
    <source>
        <dbReference type="PROSITE" id="PS51656"/>
    </source>
</evidence>
<evidence type="ECO:0000256" key="1">
    <source>
        <dbReference type="ARBA" id="ARBA00005560"/>
    </source>
</evidence>
<proteinExistence type="inferred from homology"/>
<keyword evidence="2" id="KW-0004">4Fe-4S</keyword>
<dbReference type="GO" id="GO:0046872">
    <property type="term" value="F:metal ion binding"/>
    <property type="evidence" value="ECO:0007669"/>
    <property type="project" value="UniProtKB-KW"/>
</dbReference>
<keyword evidence="8" id="KW-0804">Transcription</keyword>
<dbReference type="Proteomes" id="UP000002487">
    <property type="component" value="Chromosome"/>
</dbReference>